<dbReference type="Proteomes" id="UP000814033">
    <property type="component" value="Unassembled WGS sequence"/>
</dbReference>
<gene>
    <name evidence="1" type="ORF">FA95DRAFT_1577410</name>
</gene>
<proteinExistence type="predicted"/>
<dbReference type="EMBL" id="MU276270">
    <property type="protein sequence ID" value="KAI0039722.1"/>
    <property type="molecule type" value="Genomic_DNA"/>
</dbReference>
<evidence type="ECO:0000313" key="2">
    <source>
        <dbReference type="Proteomes" id="UP000814033"/>
    </source>
</evidence>
<accession>A0ACB8R736</accession>
<reference evidence="1" key="1">
    <citation type="submission" date="2021-02" db="EMBL/GenBank/DDBJ databases">
        <authorList>
            <consortium name="DOE Joint Genome Institute"/>
            <person name="Ahrendt S."/>
            <person name="Looney B.P."/>
            <person name="Miyauchi S."/>
            <person name="Morin E."/>
            <person name="Drula E."/>
            <person name="Courty P.E."/>
            <person name="Chicoki N."/>
            <person name="Fauchery L."/>
            <person name="Kohler A."/>
            <person name="Kuo A."/>
            <person name="Labutti K."/>
            <person name="Pangilinan J."/>
            <person name="Lipzen A."/>
            <person name="Riley R."/>
            <person name="Andreopoulos W."/>
            <person name="He G."/>
            <person name="Johnson J."/>
            <person name="Barry K.W."/>
            <person name="Grigoriev I.V."/>
            <person name="Nagy L."/>
            <person name="Hibbett D."/>
            <person name="Henrissat B."/>
            <person name="Matheny P.B."/>
            <person name="Labbe J."/>
            <person name="Martin F."/>
        </authorList>
    </citation>
    <scope>NUCLEOTIDE SEQUENCE</scope>
    <source>
        <strain evidence="1">FP105234-sp</strain>
    </source>
</reference>
<sequence length="308" mass="33346">MAATEARIYSYDSMENFVEELTSYAAMPTLERPPLDAHFSGIKNDPTRSDVCWQMSLADKGPVDPMDGAAHRFVFTCEDSPNMKPGTAGIYYAKETTGVGQLSARAVLIAVCDALSVKEPMLPSLLILSAAFTPYADALASFLSRIPAPFIYRIEEPEEARAKTVMITAQAEKTKDAGNRAYSQRDRARALAAYGTAASLLAQVLMLGHGPAELMRARRLRAVCLANCAAAYMLTGPGLDQDAGRALGEAQAAEREDAGYIKGYLRQMRAYVALGNVAQARCALERARQWARGADVKVVVDALAELRK</sequence>
<protein>
    <submittedName>
        <fullName evidence="1">Uncharacterized protein</fullName>
    </submittedName>
</protein>
<keyword evidence="2" id="KW-1185">Reference proteome</keyword>
<comment type="caution">
    <text evidence="1">The sequence shown here is derived from an EMBL/GenBank/DDBJ whole genome shotgun (WGS) entry which is preliminary data.</text>
</comment>
<organism evidence="1 2">
    <name type="scientific">Auriscalpium vulgare</name>
    <dbReference type="NCBI Taxonomy" id="40419"/>
    <lineage>
        <taxon>Eukaryota</taxon>
        <taxon>Fungi</taxon>
        <taxon>Dikarya</taxon>
        <taxon>Basidiomycota</taxon>
        <taxon>Agaricomycotina</taxon>
        <taxon>Agaricomycetes</taxon>
        <taxon>Russulales</taxon>
        <taxon>Auriscalpiaceae</taxon>
        <taxon>Auriscalpium</taxon>
    </lineage>
</organism>
<evidence type="ECO:0000313" key="1">
    <source>
        <dbReference type="EMBL" id="KAI0039722.1"/>
    </source>
</evidence>
<reference evidence="1" key="2">
    <citation type="journal article" date="2022" name="New Phytol.">
        <title>Evolutionary transition to the ectomycorrhizal habit in the genomes of a hyperdiverse lineage of mushroom-forming fungi.</title>
        <authorList>
            <person name="Looney B."/>
            <person name="Miyauchi S."/>
            <person name="Morin E."/>
            <person name="Drula E."/>
            <person name="Courty P.E."/>
            <person name="Kohler A."/>
            <person name="Kuo A."/>
            <person name="LaButti K."/>
            <person name="Pangilinan J."/>
            <person name="Lipzen A."/>
            <person name="Riley R."/>
            <person name="Andreopoulos W."/>
            <person name="He G."/>
            <person name="Johnson J."/>
            <person name="Nolan M."/>
            <person name="Tritt A."/>
            <person name="Barry K.W."/>
            <person name="Grigoriev I.V."/>
            <person name="Nagy L.G."/>
            <person name="Hibbett D."/>
            <person name="Henrissat B."/>
            <person name="Matheny P.B."/>
            <person name="Labbe J."/>
            <person name="Martin F.M."/>
        </authorList>
    </citation>
    <scope>NUCLEOTIDE SEQUENCE</scope>
    <source>
        <strain evidence="1">FP105234-sp</strain>
    </source>
</reference>
<name>A0ACB8R736_9AGAM</name>